<dbReference type="PANTHER" id="PTHR45778">
    <property type="entry name" value="PURPLE ACID PHOSPHATASE-RELATED"/>
    <property type="match status" value="1"/>
</dbReference>
<dbReference type="CDD" id="cd00839">
    <property type="entry name" value="MPP_PAPs"/>
    <property type="match status" value="1"/>
</dbReference>
<dbReference type="Pfam" id="PF14008">
    <property type="entry name" value="Metallophos_C"/>
    <property type="match status" value="1"/>
</dbReference>
<dbReference type="STRING" id="307507.A0A2V0NYS4"/>
<name>A0A2V0NYS4_9CHLO</name>
<keyword evidence="5" id="KW-1185">Reference proteome</keyword>
<dbReference type="InterPro" id="IPR025733">
    <property type="entry name" value="PAPs_C"/>
</dbReference>
<evidence type="ECO:0000313" key="4">
    <source>
        <dbReference type="EMBL" id="GBF92766.1"/>
    </source>
</evidence>
<dbReference type="Proteomes" id="UP000247498">
    <property type="component" value="Unassembled WGS sequence"/>
</dbReference>
<gene>
    <name evidence="4" type="ORF">Rsub_05135</name>
</gene>
<keyword evidence="1" id="KW-0325">Glycoprotein</keyword>
<proteinExistence type="predicted"/>
<dbReference type="Pfam" id="PF00149">
    <property type="entry name" value="Metallophos"/>
    <property type="match status" value="1"/>
</dbReference>
<reference evidence="4 5" key="1">
    <citation type="journal article" date="2018" name="Sci. Rep.">
        <title>Raphidocelis subcapitata (=Pseudokirchneriella subcapitata) provides an insight into genome evolution and environmental adaptations in the Sphaeropleales.</title>
        <authorList>
            <person name="Suzuki S."/>
            <person name="Yamaguchi H."/>
            <person name="Nakajima N."/>
            <person name="Kawachi M."/>
        </authorList>
    </citation>
    <scope>NUCLEOTIDE SEQUENCE [LARGE SCALE GENOMIC DNA]</scope>
    <source>
        <strain evidence="4 5">NIES-35</strain>
    </source>
</reference>
<dbReference type="InParanoid" id="A0A2V0NYS4"/>
<organism evidence="4 5">
    <name type="scientific">Raphidocelis subcapitata</name>
    <dbReference type="NCBI Taxonomy" id="307507"/>
    <lineage>
        <taxon>Eukaryota</taxon>
        <taxon>Viridiplantae</taxon>
        <taxon>Chlorophyta</taxon>
        <taxon>core chlorophytes</taxon>
        <taxon>Chlorophyceae</taxon>
        <taxon>CS clade</taxon>
        <taxon>Sphaeropleales</taxon>
        <taxon>Selenastraceae</taxon>
        <taxon>Raphidocelis</taxon>
    </lineage>
</organism>
<dbReference type="AlphaFoldDB" id="A0A2V0NYS4"/>
<dbReference type="OrthoDB" id="45007at2759"/>
<dbReference type="InterPro" id="IPR029052">
    <property type="entry name" value="Metallo-depent_PP-like"/>
</dbReference>
<dbReference type="SUPFAM" id="SSF56300">
    <property type="entry name" value="Metallo-dependent phosphatases"/>
    <property type="match status" value="1"/>
</dbReference>
<evidence type="ECO:0008006" key="6">
    <source>
        <dbReference type="Google" id="ProtNLM"/>
    </source>
</evidence>
<evidence type="ECO:0000256" key="1">
    <source>
        <dbReference type="ARBA" id="ARBA00023180"/>
    </source>
</evidence>
<feature type="domain" description="Purple acid phosphatase C-terminal" evidence="3">
    <location>
        <begin position="311"/>
        <end position="377"/>
    </location>
</feature>
<dbReference type="Gene3D" id="3.60.21.10">
    <property type="match status" value="1"/>
</dbReference>
<evidence type="ECO:0000259" key="3">
    <source>
        <dbReference type="Pfam" id="PF14008"/>
    </source>
</evidence>
<dbReference type="EMBL" id="BDRX01000034">
    <property type="protein sequence ID" value="GBF92766.1"/>
    <property type="molecule type" value="Genomic_DNA"/>
</dbReference>
<dbReference type="InterPro" id="IPR041792">
    <property type="entry name" value="MPP_PAP"/>
</dbReference>
<dbReference type="GO" id="GO:0016787">
    <property type="term" value="F:hydrolase activity"/>
    <property type="evidence" value="ECO:0007669"/>
    <property type="project" value="InterPro"/>
</dbReference>
<protein>
    <recommendedName>
        <fullName evidence="6">Purple acid phosphatase</fullName>
    </recommendedName>
</protein>
<accession>A0A2V0NYS4</accession>
<feature type="domain" description="Calcineurin-like phosphoesterase" evidence="2">
    <location>
        <begin position="61"/>
        <end position="293"/>
    </location>
</feature>
<sequence>MMCGAPANGSGWLDPGWLHNAALNEAPAPGQRVHYRFGSDATGWSATHSFLAGPPPGSPTRFLVFNDVGMAAPILFDNTCPPYCPAGLEWDVGYALNSTKLVRYISKEDADVALLIGDLSYAQGFAADWDTFGKQFEPAFTRYPVMVAPGNHEADWPGTGDAFENKSRDSGGECNVPLTYRYVTPATWPRLDPKRAFYSFNMGDVHFLILDSERPSSPGTPQHDFAVADLASVDRSKTPWIVAGMHRMLAAPSGDTRPVVGDQANMARLMADYEELFAASGVALVIVGHEHAYSRSCPLYKGSCTPPAEGGIVHVLAGMSGAGFTNNFPTKANGSYDLPAWIEHAAQFQNGYLRVASAGGSLLVEAVSSDDGTVFDSARLQLPKPRSGGAARGKHAGLLEPLRKFVSGLFSH</sequence>
<dbReference type="InterPro" id="IPR004843">
    <property type="entry name" value="Calcineurin-like_PHP"/>
</dbReference>
<comment type="caution">
    <text evidence="4">The sequence shown here is derived from an EMBL/GenBank/DDBJ whole genome shotgun (WGS) entry which is preliminary data.</text>
</comment>
<evidence type="ECO:0000259" key="2">
    <source>
        <dbReference type="Pfam" id="PF00149"/>
    </source>
</evidence>
<evidence type="ECO:0000313" key="5">
    <source>
        <dbReference type="Proteomes" id="UP000247498"/>
    </source>
</evidence>
<dbReference type="PANTHER" id="PTHR45778:SF3">
    <property type="entry name" value="PURPLE ACID PHOSPHATASE"/>
    <property type="match status" value="1"/>
</dbReference>